<dbReference type="EMBL" id="LAZR01008268">
    <property type="protein sequence ID" value="KKM79909.1"/>
    <property type="molecule type" value="Genomic_DNA"/>
</dbReference>
<accession>A0A0F9KCJ7</accession>
<evidence type="ECO:0000313" key="1">
    <source>
        <dbReference type="EMBL" id="KKM79909.1"/>
    </source>
</evidence>
<proteinExistence type="predicted"/>
<organism evidence="1">
    <name type="scientific">marine sediment metagenome</name>
    <dbReference type="NCBI Taxonomy" id="412755"/>
    <lineage>
        <taxon>unclassified sequences</taxon>
        <taxon>metagenomes</taxon>
        <taxon>ecological metagenomes</taxon>
    </lineage>
</organism>
<protein>
    <submittedName>
        <fullName evidence="1">Uncharacterized protein</fullName>
    </submittedName>
</protein>
<name>A0A0F9KCJ7_9ZZZZ</name>
<reference evidence="1" key="1">
    <citation type="journal article" date="2015" name="Nature">
        <title>Complex archaea that bridge the gap between prokaryotes and eukaryotes.</title>
        <authorList>
            <person name="Spang A."/>
            <person name="Saw J.H."/>
            <person name="Jorgensen S.L."/>
            <person name="Zaremba-Niedzwiedzka K."/>
            <person name="Martijn J."/>
            <person name="Lind A.E."/>
            <person name="van Eijk R."/>
            <person name="Schleper C."/>
            <person name="Guy L."/>
            <person name="Ettema T.J."/>
        </authorList>
    </citation>
    <scope>NUCLEOTIDE SEQUENCE</scope>
</reference>
<comment type="caution">
    <text evidence="1">The sequence shown here is derived from an EMBL/GenBank/DDBJ whole genome shotgun (WGS) entry which is preliminary data.</text>
</comment>
<gene>
    <name evidence="1" type="ORF">LCGC14_1345100</name>
</gene>
<feature type="non-terminal residue" evidence="1">
    <location>
        <position position="51"/>
    </location>
</feature>
<dbReference type="AlphaFoldDB" id="A0A0F9KCJ7"/>
<sequence length="51" mass="5828">MVDLKKAVEEKFRADGSSGLHKRMDEDKDLDLGKLYNMVDDNNQDVPGIFE</sequence>